<dbReference type="CDD" id="cd04784">
    <property type="entry name" value="HTH_CadR-PbrR"/>
    <property type="match status" value="1"/>
</dbReference>
<dbReference type="Pfam" id="PF13411">
    <property type="entry name" value="MerR_1"/>
    <property type="match status" value="1"/>
</dbReference>
<protein>
    <submittedName>
        <fullName evidence="4">Cd(II)/Pb(II)-responsive transcriptional regulator</fullName>
    </submittedName>
</protein>
<dbReference type="Proteomes" id="UP001232156">
    <property type="component" value="Unassembled WGS sequence"/>
</dbReference>
<dbReference type="SUPFAM" id="SSF46955">
    <property type="entry name" value="Putative DNA-binding domain"/>
    <property type="match status" value="1"/>
</dbReference>
<dbReference type="InterPro" id="IPR000551">
    <property type="entry name" value="MerR-type_HTH_dom"/>
</dbReference>
<dbReference type="PANTHER" id="PTHR30204:SF92">
    <property type="entry name" value="HTH-TYPE TRANSCRIPTIONAL REGULATOR ZNTR"/>
    <property type="match status" value="1"/>
</dbReference>
<dbReference type="PROSITE" id="PS50937">
    <property type="entry name" value="HTH_MERR_2"/>
    <property type="match status" value="1"/>
</dbReference>
<feature type="coiled-coil region" evidence="2">
    <location>
        <begin position="83"/>
        <end position="113"/>
    </location>
</feature>
<dbReference type="InterPro" id="IPR011791">
    <property type="entry name" value="CadR-PbrR"/>
</dbReference>
<dbReference type="InterPro" id="IPR047057">
    <property type="entry name" value="MerR_fam"/>
</dbReference>
<feature type="domain" description="HTH merR-type" evidence="3">
    <location>
        <begin position="2"/>
        <end position="71"/>
    </location>
</feature>
<dbReference type="PANTHER" id="PTHR30204">
    <property type="entry name" value="REDOX-CYCLING DRUG-SENSING TRANSCRIPTIONAL ACTIVATOR SOXR"/>
    <property type="match status" value="1"/>
</dbReference>
<evidence type="ECO:0000256" key="1">
    <source>
        <dbReference type="ARBA" id="ARBA00023125"/>
    </source>
</evidence>
<comment type="caution">
    <text evidence="4">The sequence shown here is derived from an EMBL/GenBank/DDBJ whole genome shotgun (WGS) entry which is preliminary data.</text>
</comment>
<evidence type="ECO:0000313" key="5">
    <source>
        <dbReference type="Proteomes" id="UP001232156"/>
    </source>
</evidence>
<dbReference type="RefSeq" id="WP_165279780.1">
    <property type="nucleotide sequence ID" value="NZ_JAUZQE010000076.1"/>
</dbReference>
<name>A0ABU1D9X7_9BURK</name>
<keyword evidence="5" id="KW-1185">Reference proteome</keyword>
<accession>A0ABU1D9X7</accession>
<dbReference type="NCBIfam" id="TIGR02047">
    <property type="entry name" value="CadR-PbrR"/>
    <property type="match status" value="1"/>
</dbReference>
<keyword evidence="2" id="KW-0175">Coiled coil</keyword>
<organism evidence="4 5">
    <name type="scientific">Yanghanlia caeni</name>
    <dbReference type="NCBI Taxonomy" id="3064283"/>
    <lineage>
        <taxon>Bacteria</taxon>
        <taxon>Pseudomonadati</taxon>
        <taxon>Pseudomonadota</taxon>
        <taxon>Betaproteobacteria</taxon>
        <taxon>Burkholderiales</taxon>
        <taxon>Alcaligenaceae</taxon>
        <taxon>Yanghanlia</taxon>
    </lineage>
</organism>
<sequence length="152" mass="17609">MALRIGELAQRTQTTVETIRYYERERLLPAPARSAGNYRIYGDEHVERLRFIRHCRSLDMALDEIRSLLQHRDAPADDCTDVNNLLDQHIVAVEERMKELRQLKRHLVTLRRKCNQPAATANCGILRALADNSCHEHMENESVAANTPFHPR</sequence>
<gene>
    <name evidence="4" type="primary">cadR</name>
    <name evidence="4" type="ORF">Q8947_14905</name>
</gene>
<evidence type="ECO:0000259" key="3">
    <source>
        <dbReference type="PROSITE" id="PS50937"/>
    </source>
</evidence>
<dbReference type="InterPro" id="IPR009061">
    <property type="entry name" value="DNA-bd_dom_put_sf"/>
</dbReference>
<evidence type="ECO:0000313" key="4">
    <source>
        <dbReference type="EMBL" id="MDR4127256.1"/>
    </source>
</evidence>
<dbReference type="PRINTS" id="PR00040">
    <property type="entry name" value="HTHMERR"/>
</dbReference>
<dbReference type="Gene3D" id="1.10.1660.10">
    <property type="match status" value="1"/>
</dbReference>
<keyword evidence="1" id="KW-0238">DNA-binding</keyword>
<reference evidence="4 5" key="1">
    <citation type="submission" date="2023-08" db="EMBL/GenBank/DDBJ databases">
        <title>Alcaligenaceae gen. nov., a novel taxon isolated from the sludge of Yixing Pesticide Factory.</title>
        <authorList>
            <person name="Ruan L."/>
        </authorList>
    </citation>
    <scope>NUCLEOTIDE SEQUENCE [LARGE SCALE GENOMIC DNA]</scope>
    <source>
        <strain evidence="4 5">LG-2</strain>
    </source>
</reference>
<dbReference type="SMART" id="SM00422">
    <property type="entry name" value="HTH_MERR"/>
    <property type="match status" value="1"/>
</dbReference>
<evidence type="ECO:0000256" key="2">
    <source>
        <dbReference type="SAM" id="Coils"/>
    </source>
</evidence>
<proteinExistence type="predicted"/>
<dbReference type="EMBL" id="JAUZQE010000076">
    <property type="protein sequence ID" value="MDR4127256.1"/>
    <property type="molecule type" value="Genomic_DNA"/>
</dbReference>